<proteinExistence type="predicted"/>
<dbReference type="InterPro" id="IPR051319">
    <property type="entry name" value="Oligoribo/pAp-PDE_c-di-AMP_PDE"/>
</dbReference>
<dbReference type="Proteomes" id="UP000034531">
    <property type="component" value="Unassembled WGS sequence"/>
</dbReference>
<dbReference type="Gene3D" id="3.90.1640.10">
    <property type="entry name" value="inorganic pyrophosphatase (n-terminal core)"/>
    <property type="match status" value="2"/>
</dbReference>
<dbReference type="PANTHER" id="PTHR47618:SF2">
    <property type="entry name" value="CYCLIC-DI-AMP PHOSPHODIESTERASE GDPP"/>
    <property type="match status" value="1"/>
</dbReference>
<protein>
    <submittedName>
        <fullName evidence="1">Exopolyphosphatase family protein</fullName>
    </submittedName>
</protein>
<organism evidence="1 2">
    <name type="scientific">Candidatus Curtissbacteria bacterium GW2011_GWA1_40_16</name>
    <dbReference type="NCBI Taxonomy" id="1618405"/>
    <lineage>
        <taxon>Bacteria</taxon>
        <taxon>Candidatus Curtissiibacteriota</taxon>
    </lineage>
</organism>
<accession>A0A0G0UJR0</accession>
<dbReference type="InterPro" id="IPR038763">
    <property type="entry name" value="DHH_sf"/>
</dbReference>
<evidence type="ECO:0000313" key="2">
    <source>
        <dbReference type="Proteomes" id="UP000034531"/>
    </source>
</evidence>
<evidence type="ECO:0000313" key="1">
    <source>
        <dbReference type="EMBL" id="KKR50457.1"/>
    </source>
</evidence>
<reference evidence="1 2" key="1">
    <citation type="journal article" date="2015" name="Nature">
        <title>rRNA introns, odd ribosomes, and small enigmatic genomes across a large radiation of phyla.</title>
        <authorList>
            <person name="Brown C.T."/>
            <person name="Hug L.A."/>
            <person name="Thomas B.C."/>
            <person name="Sharon I."/>
            <person name="Castelle C.J."/>
            <person name="Singh A."/>
            <person name="Wilkins M.J."/>
            <person name="Williams K.H."/>
            <person name="Banfield J.F."/>
        </authorList>
    </citation>
    <scope>NUCLEOTIDE SEQUENCE [LARGE SCALE GENOMIC DNA]</scope>
</reference>
<dbReference type="PANTHER" id="PTHR47618">
    <property type="entry name" value="BIFUNCTIONAL OLIGORIBONUCLEASE AND PAP PHOSPHATASE NRNA"/>
    <property type="match status" value="1"/>
</dbReference>
<sequence>MDDYLKQQTLDKITKANKIIIVVSRQAALDGLASGLALYLSLSKLGKPSSIIAKSPTVEEANKLYGVDKIGKNDDKKNLVINVENAVTNVDKVTYSLQDSRLKIVVHSLPNSFGISESDVSFSKEGSNPDLVIAIGYKSNEEMRNDITHEQTINSDTFIININNTQTNQNFAQINILEDGAASISEVTTKLLQELALPIDEDVAFNLYTGISYATQSFSPAYATPVSFEAAQWLIKFGAGKASFANTTTSQNMRPEQATNEKVNFIKETGPIQEEVTIAEKSQEDWLKPPKIYHGSKAFDTDS</sequence>
<gene>
    <name evidence="1" type="ORF">UT84_C0011G0003</name>
</gene>
<dbReference type="EMBL" id="LBYI01000011">
    <property type="protein sequence ID" value="KKR50457.1"/>
    <property type="molecule type" value="Genomic_DNA"/>
</dbReference>
<dbReference type="SUPFAM" id="SSF64182">
    <property type="entry name" value="DHH phosphoesterases"/>
    <property type="match status" value="1"/>
</dbReference>
<dbReference type="AlphaFoldDB" id="A0A0G0UJR0"/>
<name>A0A0G0UJR0_9BACT</name>
<comment type="caution">
    <text evidence="1">The sequence shown here is derived from an EMBL/GenBank/DDBJ whole genome shotgun (WGS) entry which is preliminary data.</text>
</comment>